<dbReference type="OrthoDB" id="609103at2759"/>
<feature type="non-terminal residue" evidence="1">
    <location>
        <position position="1"/>
    </location>
</feature>
<evidence type="ECO:0000313" key="4">
    <source>
        <dbReference type="Proteomes" id="UP001152797"/>
    </source>
</evidence>
<feature type="non-terminal residue" evidence="1">
    <location>
        <position position="78"/>
    </location>
</feature>
<protein>
    <submittedName>
        <fullName evidence="3">Calcium-binding protein 39-like</fullName>
    </submittedName>
</protein>
<dbReference type="AlphaFoldDB" id="A0A9P1DHE9"/>
<proteinExistence type="predicted"/>
<comment type="caution">
    <text evidence="1">The sequence shown here is derived from an EMBL/GenBank/DDBJ whole genome shotgun (WGS) entry which is preliminary data.</text>
</comment>
<accession>A0A9P1DHE9</accession>
<evidence type="ECO:0000313" key="3">
    <source>
        <dbReference type="EMBL" id="CAL4797520.1"/>
    </source>
</evidence>
<reference evidence="2" key="2">
    <citation type="submission" date="2024-04" db="EMBL/GenBank/DDBJ databases">
        <authorList>
            <person name="Chen Y."/>
            <person name="Shah S."/>
            <person name="Dougan E. K."/>
            <person name="Thang M."/>
            <person name="Chan C."/>
        </authorList>
    </citation>
    <scope>NUCLEOTIDE SEQUENCE [LARGE SCALE GENOMIC DNA]</scope>
</reference>
<sequence>VTQEQLHVLEQFLAADLPVQLLSQMTTLDFEVRKDVMNVCCALLWPDLPEEVAAQVMEYVRFHPTLFNKLMDSYANEE</sequence>
<name>A0A9P1DHE9_9DINO</name>
<dbReference type="EMBL" id="CAMXCT020004746">
    <property type="protein sequence ID" value="CAL1163583.1"/>
    <property type="molecule type" value="Genomic_DNA"/>
</dbReference>
<reference evidence="1" key="1">
    <citation type="submission" date="2022-10" db="EMBL/GenBank/DDBJ databases">
        <authorList>
            <person name="Chen Y."/>
            <person name="Dougan E. K."/>
            <person name="Chan C."/>
            <person name="Rhodes N."/>
            <person name="Thang M."/>
        </authorList>
    </citation>
    <scope>NUCLEOTIDE SEQUENCE</scope>
</reference>
<organism evidence="1">
    <name type="scientific">Cladocopium goreaui</name>
    <dbReference type="NCBI Taxonomy" id="2562237"/>
    <lineage>
        <taxon>Eukaryota</taxon>
        <taxon>Sar</taxon>
        <taxon>Alveolata</taxon>
        <taxon>Dinophyceae</taxon>
        <taxon>Suessiales</taxon>
        <taxon>Symbiodiniaceae</taxon>
        <taxon>Cladocopium</taxon>
    </lineage>
</organism>
<dbReference type="EMBL" id="CAMXCT010004746">
    <property type="protein sequence ID" value="CAI4010208.1"/>
    <property type="molecule type" value="Genomic_DNA"/>
</dbReference>
<dbReference type="InterPro" id="IPR011989">
    <property type="entry name" value="ARM-like"/>
</dbReference>
<dbReference type="Proteomes" id="UP001152797">
    <property type="component" value="Unassembled WGS sequence"/>
</dbReference>
<dbReference type="EMBL" id="CAMXCT030004746">
    <property type="protein sequence ID" value="CAL4797520.1"/>
    <property type="molecule type" value="Genomic_DNA"/>
</dbReference>
<gene>
    <name evidence="1" type="ORF">C1SCF055_LOCUS35499</name>
</gene>
<keyword evidence="4" id="KW-1185">Reference proteome</keyword>
<dbReference type="Gene3D" id="1.25.10.10">
    <property type="entry name" value="Leucine-rich Repeat Variant"/>
    <property type="match status" value="1"/>
</dbReference>
<evidence type="ECO:0000313" key="2">
    <source>
        <dbReference type="EMBL" id="CAL1163583.1"/>
    </source>
</evidence>
<evidence type="ECO:0000313" key="1">
    <source>
        <dbReference type="EMBL" id="CAI4010208.1"/>
    </source>
</evidence>